<keyword evidence="3" id="KW-1185">Reference proteome</keyword>
<gene>
    <name evidence="2" type="ORF">MRATA1EN1_LOCUS27922</name>
</gene>
<evidence type="ECO:0000256" key="1">
    <source>
        <dbReference type="SAM" id="MobiDB-lite"/>
    </source>
</evidence>
<reference evidence="2" key="1">
    <citation type="submission" date="2023-04" db="EMBL/GenBank/DDBJ databases">
        <authorList>
            <consortium name="ELIXIR-Norway"/>
        </authorList>
    </citation>
    <scope>NUCLEOTIDE SEQUENCE [LARGE SCALE GENOMIC DNA]</scope>
</reference>
<dbReference type="Proteomes" id="UP001176941">
    <property type="component" value="Chromosome 8"/>
</dbReference>
<sequence>MHAHTRARAHMHAQPPKHTQRAHTHTNTLAAGIHVPATPTHSRVELLTATRLCWEGVPAQLQSLRDPRRPGITPGGVKDPEGCGGRVAAGLPQGPAAHLQKLTQDPGPTAAPYLRAPSISSSKSVVSNPAQPL</sequence>
<feature type="region of interest" description="Disordered" evidence="1">
    <location>
        <begin position="64"/>
        <end position="133"/>
    </location>
</feature>
<organism evidence="2 3">
    <name type="scientific">Rangifer tarandus platyrhynchus</name>
    <name type="common">Svalbard reindeer</name>
    <dbReference type="NCBI Taxonomy" id="3082113"/>
    <lineage>
        <taxon>Eukaryota</taxon>
        <taxon>Metazoa</taxon>
        <taxon>Chordata</taxon>
        <taxon>Craniata</taxon>
        <taxon>Vertebrata</taxon>
        <taxon>Euteleostomi</taxon>
        <taxon>Mammalia</taxon>
        <taxon>Eutheria</taxon>
        <taxon>Laurasiatheria</taxon>
        <taxon>Artiodactyla</taxon>
        <taxon>Ruminantia</taxon>
        <taxon>Pecora</taxon>
        <taxon>Cervidae</taxon>
        <taxon>Odocoileinae</taxon>
        <taxon>Rangifer</taxon>
    </lineage>
</organism>
<name>A0ABN8ZY93_RANTA</name>
<feature type="compositionally biased region" description="Low complexity" evidence="1">
    <location>
        <begin position="118"/>
        <end position="127"/>
    </location>
</feature>
<accession>A0ABN8ZY93</accession>
<feature type="region of interest" description="Disordered" evidence="1">
    <location>
        <begin position="1"/>
        <end position="24"/>
    </location>
</feature>
<feature type="compositionally biased region" description="Basic residues" evidence="1">
    <location>
        <begin position="1"/>
        <end position="11"/>
    </location>
</feature>
<dbReference type="EMBL" id="OX459944">
    <property type="protein sequence ID" value="CAI9178960.1"/>
    <property type="molecule type" value="Genomic_DNA"/>
</dbReference>
<protein>
    <submittedName>
        <fullName evidence="2">Uncharacterized protein</fullName>
    </submittedName>
</protein>
<evidence type="ECO:0000313" key="3">
    <source>
        <dbReference type="Proteomes" id="UP001176941"/>
    </source>
</evidence>
<proteinExistence type="predicted"/>
<evidence type="ECO:0000313" key="2">
    <source>
        <dbReference type="EMBL" id="CAI9178960.1"/>
    </source>
</evidence>